<dbReference type="GO" id="GO:0005886">
    <property type="term" value="C:plasma membrane"/>
    <property type="evidence" value="ECO:0007669"/>
    <property type="project" value="UniProtKB-SubCell"/>
</dbReference>
<protein>
    <recommendedName>
        <fullName evidence="10">Flagellar protein FliL</fullName>
    </recommendedName>
</protein>
<feature type="transmembrane region" description="Helical" evidence="10">
    <location>
        <begin position="12"/>
        <end position="38"/>
    </location>
</feature>
<proteinExistence type="inferred from homology"/>
<dbReference type="GO" id="GO:0009425">
    <property type="term" value="C:bacterial-type flagellum basal body"/>
    <property type="evidence" value="ECO:0007669"/>
    <property type="project" value="InterPro"/>
</dbReference>
<evidence type="ECO:0000256" key="10">
    <source>
        <dbReference type="RuleBase" id="RU364125"/>
    </source>
</evidence>
<evidence type="ECO:0000313" key="11">
    <source>
        <dbReference type="EMBL" id="QDU88223.1"/>
    </source>
</evidence>
<evidence type="ECO:0000256" key="2">
    <source>
        <dbReference type="ARBA" id="ARBA00004162"/>
    </source>
</evidence>
<keyword evidence="7 10" id="KW-0283">Flagellar rotation</keyword>
<dbReference type="Pfam" id="PF03748">
    <property type="entry name" value="FliL"/>
    <property type="match status" value="1"/>
</dbReference>
<keyword evidence="11" id="KW-0966">Cell projection</keyword>
<keyword evidence="6 10" id="KW-0812">Transmembrane</keyword>
<evidence type="ECO:0000256" key="1">
    <source>
        <dbReference type="ARBA" id="ARBA00002254"/>
    </source>
</evidence>
<keyword evidence="4 10" id="KW-1003">Cell membrane</keyword>
<dbReference type="InterPro" id="IPR005503">
    <property type="entry name" value="FliL"/>
</dbReference>
<dbReference type="AlphaFoldDB" id="A0A518D9V3"/>
<accession>A0A518D9V3</accession>
<comment type="subcellular location">
    <subcellularLocation>
        <location evidence="2">Cell membrane</location>
        <topology evidence="2">Single-pass membrane protein</topology>
    </subcellularLocation>
</comment>
<keyword evidence="11" id="KW-0969">Cilium</keyword>
<reference evidence="11 12" key="1">
    <citation type="submission" date="2019-02" db="EMBL/GenBank/DDBJ databases">
        <title>Deep-cultivation of Planctomycetes and their phenomic and genomic characterization uncovers novel biology.</title>
        <authorList>
            <person name="Wiegand S."/>
            <person name="Jogler M."/>
            <person name="Boedeker C."/>
            <person name="Pinto D."/>
            <person name="Vollmers J."/>
            <person name="Rivas-Marin E."/>
            <person name="Kohn T."/>
            <person name="Peeters S.H."/>
            <person name="Heuer A."/>
            <person name="Rast P."/>
            <person name="Oberbeckmann S."/>
            <person name="Bunk B."/>
            <person name="Jeske O."/>
            <person name="Meyerdierks A."/>
            <person name="Storesund J.E."/>
            <person name="Kallscheuer N."/>
            <person name="Luecker S."/>
            <person name="Lage O.M."/>
            <person name="Pohl T."/>
            <person name="Merkel B.J."/>
            <person name="Hornburger P."/>
            <person name="Mueller R.-W."/>
            <person name="Bruemmer F."/>
            <person name="Labrenz M."/>
            <person name="Spormann A.M."/>
            <person name="Op den Camp H."/>
            <person name="Overmann J."/>
            <person name="Amann R."/>
            <person name="Jetten M.S.M."/>
            <person name="Mascher T."/>
            <person name="Medema M.H."/>
            <person name="Devos D.P."/>
            <person name="Kaster A.-K."/>
            <person name="Ovreas L."/>
            <person name="Rohde M."/>
            <person name="Galperin M.Y."/>
            <person name="Jogler C."/>
        </authorList>
    </citation>
    <scope>NUCLEOTIDE SEQUENCE [LARGE SCALE GENOMIC DNA]</scope>
    <source>
        <strain evidence="11 12">Pla175</strain>
    </source>
</reference>
<evidence type="ECO:0000256" key="9">
    <source>
        <dbReference type="ARBA" id="ARBA00023136"/>
    </source>
</evidence>
<gene>
    <name evidence="11" type="ORF">Pla175_15950</name>
</gene>
<evidence type="ECO:0000313" key="12">
    <source>
        <dbReference type="Proteomes" id="UP000317429"/>
    </source>
</evidence>
<keyword evidence="11" id="KW-0282">Flagellum</keyword>
<name>A0A518D9V3_9BACT</name>
<dbReference type="EMBL" id="CP036291">
    <property type="protein sequence ID" value="QDU88223.1"/>
    <property type="molecule type" value="Genomic_DNA"/>
</dbReference>
<keyword evidence="5 10" id="KW-0145">Chemotaxis</keyword>
<comment type="similarity">
    <text evidence="3 10">Belongs to the FliL family.</text>
</comment>
<keyword evidence="8 10" id="KW-1133">Transmembrane helix</keyword>
<dbReference type="GO" id="GO:0071973">
    <property type="term" value="P:bacterial-type flagellum-dependent cell motility"/>
    <property type="evidence" value="ECO:0007669"/>
    <property type="project" value="InterPro"/>
</dbReference>
<sequence>MHVQKRVQPRGGFVKLLIPIGIVSALVVVELVAAAVLMPTAQQTDAVARELAAARAGKEADNTSELADGVSGEDLREVELGKIPVTRYNPENDTTLNIDLELYAVVLADDEALMKQRLESNASRVKEQIILTLLSSNTADLSDPGLGLIKRRISDKVNRALGRTLVREVLVTKFNFVER</sequence>
<evidence type="ECO:0000256" key="8">
    <source>
        <dbReference type="ARBA" id="ARBA00022989"/>
    </source>
</evidence>
<dbReference type="KEGG" id="pnd:Pla175_15950"/>
<evidence type="ECO:0000256" key="5">
    <source>
        <dbReference type="ARBA" id="ARBA00022500"/>
    </source>
</evidence>
<keyword evidence="9 10" id="KW-0472">Membrane</keyword>
<evidence type="ECO:0000256" key="4">
    <source>
        <dbReference type="ARBA" id="ARBA00022475"/>
    </source>
</evidence>
<dbReference type="Proteomes" id="UP000317429">
    <property type="component" value="Chromosome"/>
</dbReference>
<organism evidence="11 12">
    <name type="scientific">Pirellulimonas nuda</name>
    <dbReference type="NCBI Taxonomy" id="2528009"/>
    <lineage>
        <taxon>Bacteria</taxon>
        <taxon>Pseudomonadati</taxon>
        <taxon>Planctomycetota</taxon>
        <taxon>Planctomycetia</taxon>
        <taxon>Pirellulales</taxon>
        <taxon>Lacipirellulaceae</taxon>
        <taxon>Pirellulimonas</taxon>
    </lineage>
</organism>
<evidence type="ECO:0000256" key="6">
    <source>
        <dbReference type="ARBA" id="ARBA00022692"/>
    </source>
</evidence>
<evidence type="ECO:0000256" key="3">
    <source>
        <dbReference type="ARBA" id="ARBA00008281"/>
    </source>
</evidence>
<dbReference type="GO" id="GO:0006935">
    <property type="term" value="P:chemotaxis"/>
    <property type="evidence" value="ECO:0007669"/>
    <property type="project" value="UniProtKB-KW"/>
</dbReference>
<evidence type="ECO:0000256" key="7">
    <source>
        <dbReference type="ARBA" id="ARBA00022779"/>
    </source>
</evidence>
<keyword evidence="12" id="KW-1185">Reference proteome</keyword>
<comment type="function">
    <text evidence="1 10">Controls the rotational direction of flagella during chemotaxis.</text>
</comment>